<dbReference type="PROSITE" id="PS50005">
    <property type="entry name" value="TPR"/>
    <property type="match status" value="1"/>
</dbReference>
<comment type="caution">
    <text evidence="7">The sequence shown here is derived from an EMBL/GenBank/DDBJ whole genome shotgun (WGS) entry which is preliminary data.</text>
</comment>
<keyword evidence="8" id="KW-1185">Reference proteome</keyword>
<dbReference type="AlphaFoldDB" id="A0AAD5Y3S6"/>
<dbReference type="GO" id="GO:0051879">
    <property type="term" value="F:Hsp90 protein binding"/>
    <property type="evidence" value="ECO:0007669"/>
    <property type="project" value="InterPro"/>
</dbReference>
<feature type="coiled-coil region" evidence="5">
    <location>
        <begin position="176"/>
        <end position="212"/>
    </location>
</feature>
<evidence type="ECO:0000313" key="7">
    <source>
        <dbReference type="EMBL" id="KAJ3258166.1"/>
    </source>
</evidence>
<dbReference type="GO" id="GO:0005634">
    <property type="term" value="C:nucleus"/>
    <property type="evidence" value="ECO:0007669"/>
    <property type="project" value="TreeGrafter"/>
</dbReference>
<dbReference type="SMART" id="SM00028">
    <property type="entry name" value="TPR"/>
    <property type="match status" value="2"/>
</dbReference>
<dbReference type="PANTHER" id="PTHR46035">
    <property type="entry name" value="TETRATRICOPEPTIDE REPEAT PROTEIN 4"/>
    <property type="match status" value="1"/>
</dbReference>
<evidence type="ECO:0000313" key="8">
    <source>
        <dbReference type="Proteomes" id="UP001210925"/>
    </source>
</evidence>
<keyword evidence="5" id="KW-0175">Coiled coil</keyword>
<dbReference type="GO" id="GO:0005829">
    <property type="term" value="C:cytosol"/>
    <property type="evidence" value="ECO:0007669"/>
    <property type="project" value="TreeGrafter"/>
</dbReference>
<feature type="repeat" description="TPR" evidence="4">
    <location>
        <begin position="143"/>
        <end position="176"/>
    </location>
</feature>
<sequence length="389" mass="44829">MTMENEIKQMMEKLATGPMPHSNKTDEERMEAVLSHPLFMDSVTDDDMQKDTLAALQSLVFDGTPEEMAENFKIQGNSCFQAGKTKYKDAIDFYTKGILAKCKDNELNSVLHSNRAAVHLNLQNYRSVLYDCSQAIKFNPKNIKAYFRSVKALNALDRVDEAIDCSQKALLIEPNNQNLIDELKKLQERKIVLEETAKLERIKQEKKQKEQQALDNILAKRNYRFAKLDKDEATSTYQHPDAPINKIQIDGDRLAFPVVFLYPEFNQSDTISAFHEDDTFYSHFENMFSEPAPWDHEYLYSPQSLDWYFETHATKKASEYPKLVSVLKSVEASNSPSQSPAHRYVYTTLADVLRHKDFTVVDGVLTFVILSRNSPFGAEYRKKYRSLNQ</sequence>
<dbReference type="Pfam" id="PF18972">
    <property type="entry name" value="Wheel"/>
    <property type="match status" value="1"/>
</dbReference>
<dbReference type="InterPro" id="IPR044059">
    <property type="entry name" value="Csn1/TTC4_wheel"/>
</dbReference>
<evidence type="ECO:0000256" key="1">
    <source>
        <dbReference type="ARBA" id="ARBA00022737"/>
    </source>
</evidence>
<evidence type="ECO:0000256" key="5">
    <source>
        <dbReference type="SAM" id="Coils"/>
    </source>
</evidence>
<gene>
    <name evidence="7" type="ORF">HK103_003984</name>
</gene>
<keyword evidence="2 4" id="KW-0802">TPR repeat</keyword>
<dbReference type="Proteomes" id="UP001210925">
    <property type="component" value="Unassembled WGS sequence"/>
</dbReference>
<evidence type="ECO:0000259" key="6">
    <source>
        <dbReference type="Pfam" id="PF18972"/>
    </source>
</evidence>
<accession>A0AAD5Y3S6</accession>
<dbReference type="CDD" id="cd21380">
    <property type="entry name" value="CTWD_Cns1"/>
    <property type="match status" value="1"/>
</dbReference>
<proteinExistence type="inferred from homology"/>
<feature type="domain" description="Cns1/TTC4 wheel" evidence="6">
    <location>
        <begin position="253"/>
        <end position="374"/>
    </location>
</feature>
<dbReference type="EMBL" id="JADGKB010000030">
    <property type="protein sequence ID" value="KAJ3258166.1"/>
    <property type="molecule type" value="Genomic_DNA"/>
</dbReference>
<dbReference type="InterPro" id="IPR011990">
    <property type="entry name" value="TPR-like_helical_dom_sf"/>
</dbReference>
<comment type="similarity">
    <text evidence="3">Belongs to the TTC4 family.</text>
</comment>
<evidence type="ECO:0000256" key="3">
    <source>
        <dbReference type="ARBA" id="ARBA00023602"/>
    </source>
</evidence>
<dbReference type="GO" id="GO:0006457">
    <property type="term" value="P:protein folding"/>
    <property type="evidence" value="ECO:0007669"/>
    <property type="project" value="TreeGrafter"/>
</dbReference>
<dbReference type="GO" id="GO:0030544">
    <property type="term" value="F:Hsp70 protein binding"/>
    <property type="evidence" value="ECO:0007669"/>
    <property type="project" value="TreeGrafter"/>
</dbReference>
<name>A0AAD5Y3S6_9FUNG</name>
<dbReference type="SUPFAM" id="SSF48452">
    <property type="entry name" value="TPR-like"/>
    <property type="match status" value="1"/>
</dbReference>
<dbReference type="InterPro" id="IPR019734">
    <property type="entry name" value="TPR_rpt"/>
</dbReference>
<evidence type="ECO:0000256" key="2">
    <source>
        <dbReference type="ARBA" id="ARBA00022803"/>
    </source>
</evidence>
<protein>
    <recommendedName>
        <fullName evidence="6">Cns1/TTC4 wheel domain-containing protein</fullName>
    </recommendedName>
</protein>
<keyword evidence="1" id="KW-0677">Repeat</keyword>
<dbReference type="PANTHER" id="PTHR46035:SF1">
    <property type="entry name" value="TETRATRICOPEPTIDE REPEAT PROTEIN 4"/>
    <property type="match status" value="1"/>
</dbReference>
<dbReference type="Gene3D" id="1.25.40.10">
    <property type="entry name" value="Tetratricopeptide repeat domain"/>
    <property type="match status" value="1"/>
</dbReference>
<reference evidence="7" key="1">
    <citation type="submission" date="2020-05" db="EMBL/GenBank/DDBJ databases">
        <title>Phylogenomic resolution of chytrid fungi.</title>
        <authorList>
            <person name="Stajich J.E."/>
            <person name="Amses K."/>
            <person name="Simmons R."/>
            <person name="Seto K."/>
            <person name="Myers J."/>
            <person name="Bonds A."/>
            <person name="Quandt C.A."/>
            <person name="Barry K."/>
            <person name="Liu P."/>
            <person name="Grigoriev I."/>
            <person name="Longcore J.E."/>
            <person name="James T.Y."/>
        </authorList>
    </citation>
    <scope>NUCLEOTIDE SEQUENCE</scope>
    <source>
        <strain evidence="7">PLAUS21</strain>
    </source>
</reference>
<organism evidence="7 8">
    <name type="scientific">Boothiomyces macroporosus</name>
    <dbReference type="NCBI Taxonomy" id="261099"/>
    <lineage>
        <taxon>Eukaryota</taxon>
        <taxon>Fungi</taxon>
        <taxon>Fungi incertae sedis</taxon>
        <taxon>Chytridiomycota</taxon>
        <taxon>Chytridiomycota incertae sedis</taxon>
        <taxon>Chytridiomycetes</taxon>
        <taxon>Rhizophydiales</taxon>
        <taxon>Terramycetaceae</taxon>
        <taxon>Boothiomyces</taxon>
    </lineage>
</organism>
<evidence type="ECO:0000256" key="4">
    <source>
        <dbReference type="PROSITE-ProRule" id="PRU00339"/>
    </source>
</evidence>